<dbReference type="AlphaFoldDB" id="A0A0C3S6X7"/>
<dbReference type="EMBL" id="KN840517">
    <property type="protein sequence ID" value="KIP06457.1"/>
    <property type="molecule type" value="Genomic_DNA"/>
</dbReference>
<organism evidence="1 2">
    <name type="scientific">Phlebiopsis gigantea (strain 11061_1 CR5-6)</name>
    <name type="common">White-rot fungus</name>
    <name type="synonym">Peniophora gigantea</name>
    <dbReference type="NCBI Taxonomy" id="745531"/>
    <lineage>
        <taxon>Eukaryota</taxon>
        <taxon>Fungi</taxon>
        <taxon>Dikarya</taxon>
        <taxon>Basidiomycota</taxon>
        <taxon>Agaricomycotina</taxon>
        <taxon>Agaricomycetes</taxon>
        <taxon>Polyporales</taxon>
        <taxon>Phanerochaetaceae</taxon>
        <taxon>Phlebiopsis</taxon>
    </lineage>
</organism>
<dbReference type="OrthoDB" id="2732274at2759"/>
<evidence type="ECO:0000313" key="1">
    <source>
        <dbReference type="EMBL" id="KIP06457.1"/>
    </source>
</evidence>
<accession>A0A0C3S6X7</accession>
<dbReference type="HOGENOM" id="CLU_441527_0_0_1"/>
<sequence length="619" mass="70610">MHSVGEHHQEISAHAQQWREENRIFSTAVSATLGVDQIDRRKYESKAAEVERTFDVLLQAYADLVDLQRLAGKEHNSRLTVNHLPPETLGAIFETCVDSFKLPLANDSERHREVISLSHVCSEWRSIALAFTGLWSVVNLSTIPSQLLGLFLDRAGEHPLRVEACNPFRLETIGHTDFLSSQLQRIKSLDVYEYNPPRPEGEHLSDVQPRLLNLLISESPSGPLLTLERLSWRVARYGRRNVSPEVLYLPIFGKQPPRLRHLVFHGTRMLWKRGFYSNLETLEMKEIDFGTVAWSDEDICNVLLDCPQLRTLKLGATVDKENSPISGHVLSSHLDRPNGIHLPQLRHLDLQVPLPYGTHIMQSITVEDVCQVQLRLHSPDMNANVADIVDTLRSNVLRLHADFSQPGLLSISYEWYPAVSKLWVSVWGHECSDGKDIHIRLEASFFASLDPVLSPAASLARILHRHSFASSVELLAELRLYIPINPEPGDTPYATHLPPCVLFPCKTLRLVGKAAACLFYQRAICGDPGAEDCPALERLHIERVEFWPTWKEVHWRSIIDWCRCQSSLRELTFETVYFALGSAEEWETLQREVEALGIKAVWRNCFWGLPEPWDDEYFF</sequence>
<keyword evidence="2" id="KW-1185">Reference proteome</keyword>
<reference evidence="1 2" key="1">
    <citation type="journal article" date="2014" name="PLoS Genet.">
        <title>Analysis of the Phlebiopsis gigantea genome, transcriptome and secretome provides insight into its pioneer colonization strategies of wood.</title>
        <authorList>
            <person name="Hori C."/>
            <person name="Ishida T."/>
            <person name="Igarashi K."/>
            <person name="Samejima M."/>
            <person name="Suzuki H."/>
            <person name="Master E."/>
            <person name="Ferreira P."/>
            <person name="Ruiz-Duenas F.J."/>
            <person name="Held B."/>
            <person name="Canessa P."/>
            <person name="Larrondo L.F."/>
            <person name="Schmoll M."/>
            <person name="Druzhinina I.S."/>
            <person name="Kubicek C.P."/>
            <person name="Gaskell J.A."/>
            <person name="Kersten P."/>
            <person name="St John F."/>
            <person name="Glasner J."/>
            <person name="Sabat G."/>
            <person name="Splinter BonDurant S."/>
            <person name="Syed K."/>
            <person name="Yadav J."/>
            <person name="Mgbeahuruike A.C."/>
            <person name="Kovalchuk A."/>
            <person name="Asiegbu F.O."/>
            <person name="Lackner G."/>
            <person name="Hoffmeister D."/>
            <person name="Rencoret J."/>
            <person name="Gutierrez A."/>
            <person name="Sun H."/>
            <person name="Lindquist E."/>
            <person name="Barry K."/>
            <person name="Riley R."/>
            <person name="Grigoriev I.V."/>
            <person name="Henrissat B."/>
            <person name="Kues U."/>
            <person name="Berka R.M."/>
            <person name="Martinez A.T."/>
            <person name="Covert S.F."/>
            <person name="Blanchette R.A."/>
            <person name="Cullen D."/>
        </authorList>
    </citation>
    <scope>NUCLEOTIDE SEQUENCE [LARGE SCALE GENOMIC DNA]</scope>
    <source>
        <strain evidence="1 2">11061_1 CR5-6</strain>
    </source>
</reference>
<name>A0A0C3S6X7_PHLG1</name>
<gene>
    <name evidence="1" type="ORF">PHLGIDRAFT_459196</name>
</gene>
<dbReference type="SUPFAM" id="SSF52047">
    <property type="entry name" value="RNI-like"/>
    <property type="match status" value="1"/>
</dbReference>
<dbReference type="Proteomes" id="UP000053257">
    <property type="component" value="Unassembled WGS sequence"/>
</dbReference>
<dbReference type="InterPro" id="IPR032675">
    <property type="entry name" value="LRR_dom_sf"/>
</dbReference>
<evidence type="ECO:0000313" key="2">
    <source>
        <dbReference type="Proteomes" id="UP000053257"/>
    </source>
</evidence>
<dbReference type="Gene3D" id="3.80.10.10">
    <property type="entry name" value="Ribonuclease Inhibitor"/>
    <property type="match status" value="1"/>
</dbReference>
<protein>
    <submittedName>
        <fullName evidence="1">Uncharacterized protein</fullName>
    </submittedName>
</protein>
<proteinExistence type="predicted"/>